<accession>A0A644SLM5</accession>
<dbReference type="AlphaFoldDB" id="A0A644SLM5"/>
<evidence type="ECO:0000313" key="1">
    <source>
        <dbReference type="EMBL" id="MPL54691.1"/>
    </source>
</evidence>
<dbReference type="EMBL" id="VSSQ01000001">
    <property type="protein sequence ID" value="MPL54691.1"/>
    <property type="molecule type" value="Genomic_DNA"/>
</dbReference>
<organism evidence="1">
    <name type="scientific">bioreactor metagenome</name>
    <dbReference type="NCBI Taxonomy" id="1076179"/>
    <lineage>
        <taxon>unclassified sequences</taxon>
        <taxon>metagenomes</taxon>
        <taxon>ecological metagenomes</taxon>
    </lineage>
</organism>
<reference evidence="1" key="1">
    <citation type="submission" date="2019-08" db="EMBL/GenBank/DDBJ databases">
        <authorList>
            <person name="Kucharzyk K."/>
            <person name="Murdoch R.W."/>
            <person name="Higgins S."/>
            <person name="Loffler F."/>
        </authorList>
    </citation>
    <scope>NUCLEOTIDE SEQUENCE</scope>
</reference>
<proteinExistence type="predicted"/>
<gene>
    <name evidence="1" type="ORF">SDC9_00157</name>
</gene>
<protein>
    <submittedName>
        <fullName evidence="1">Uncharacterized protein</fullName>
    </submittedName>
</protein>
<sequence>MKMKATNSIFLLFTMFFSILNFAQKAKNYKGFYDDKAINIVLKSNSDGTLEGYLFYIKNSKSKFKISIFQYAEFIDVSIYKSKTSNEKIASGSLRPYKNNYSGYLEDQFLKKHFIKILNFKN</sequence>
<name>A0A644SLM5_9ZZZZ</name>
<comment type="caution">
    <text evidence="1">The sequence shown here is derived from an EMBL/GenBank/DDBJ whole genome shotgun (WGS) entry which is preliminary data.</text>
</comment>